<comment type="caution">
    <text evidence="2">The sequence shown here is derived from an EMBL/GenBank/DDBJ whole genome shotgun (WGS) entry which is preliminary data.</text>
</comment>
<reference evidence="3" key="1">
    <citation type="journal article" date="2019" name="Int. J. Syst. Evol. Microbiol.">
        <title>The Global Catalogue of Microorganisms (GCM) 10K type strain sequencing project: providing services to taxonomists for standard genome sequencing and annotation.</title>
        <authorList>
            <consortium name="The Broad Institute Genomics Platform"/>
            <consortium name="The Broad Institute Genome Sequencing Center for Infectious Disease"/>
            <person name="Wu L."/>
            <person name="Ma J."/>
        </authorList>
    </citation>
    <scope>NUCLEOTIDE SEQUENCE [LARGE SCALE GENOMIC DNA]</scope>
    <source>
        <strain evidence="3">CGMCC 1.16855</strain>
    </source>
</reference>
<dbReference type="RefSeq" id="WP_216834790.1">
    <property type="nucleotide sequence ID" value="NZ_JAFNJS010000001.1"/>
</dbReference>
<proteinExistence type="predicted"/>
<gene>
    <name evidence="2" type="ORF">ACFOD3_03965</name>
</gene>
<dbReference type="InterPro" id="IPR004360">
    <property type="entry name" value="Glyas_Fos-R_dOase_dom"/>
</dbReference>
<protein>
    <submittedName>
        <fullName evidence="2">VOC family protein</fullName>
    </submittedName>
</protein>
<keyword evidence="3" id="KW-1185">Reference proteome</keyword>
<dbReference type="Proteomes" id="UP001595420">
    <property type="component" value="Unassembled WGS sequence"/>
</dbReference>
<accession>A0ABV7BN11</accession>
<organism evidence="2 3">
    <name type="scientific">Falsiroseomonas tokyonensis</name>
    <dbReference type="NCBI Taxonomy" id="430521"/>
    <lineage>
        <taxon>Bacteria</taxon>
        <taxon>Pseudomonadati</taxon>
        <taxon>Pseudomonadota</taxon>
        <taxon>Alphaproteobacteria</taxon>
        <taxon>Acetobacterales</taxon>
        <taxon>Roseomonadaceae</taxon>
        <taxon>Falsiroseomonas</taxon>
    </lineage>
</organism>
<dbReference type="InterPro" id="IPR037523">
    <property type="entry name" value="VOC_core"/>
</dbReference>
<dbReference type="PROSITE" id="PS51819">
    <property type="entry name" value="VOC"/>
    <property type="match status" value="1"/>
</dbReference>
<evidence type="ECO:0000313" key="3">
    <source>
        <dbReference type="Proteomes" id="UP001595420"/>
    </source>
</evidence>
<name>A0ABV7BN11_9PROT</name>
<sequence length="149" mass="16675">MGDRGAPPRSGWAGFVPELMVNDLPASLAFWREVLGFGLAYDRPEELFVYLEHPDAGQQAMLCQRSGRFETGPMDRPLGQGVMFQLYLSRLAPVLAALAARSWPIHQGPREIWRCTGDRESGQREVFVQDPDGYLLMVAQNLGERPVSE</sequence>
<dbReference type="EMBL" id="JBHRSB010000001">
    <property type="protein sequence ID" value="MFC2999036.1"/>
    <property type="molecule type" value="Genomic_DNA"/>
</dbReference>
<evidence type="ECO:0000259" key="1">
    <source>
        <dbReference type="PROSITE" id="PS51819"/>
    </source>
</evidence>
<dbReference type="Pfam" id="PF00903">
    <property type="entry name" value="Glyoxalase"/>
    <property type="match status" value="1"/>
</dbReference>
<feature type="domain" description="VOC" evidence="1">
    <location>
        <begin position="12"/>
        <end position="141"/>
    </location>
</feature>
<evidence type="ECO:0000313" key="2">
    <source>
        <dbReference type="EMBL" id="MFC2999036.1"/>
    </source>
</evidence>